<evidence type="ECO:0000313" key="1">
    <source>
        <dbReference type="EMBL" id="POM76365.1"/>
    </source>
</evidence>
<dbReference type="SMART" id="SM00015">
    <property type="entry name" value="IQ"/>
    <property type="match status" value="1"/>
</dbReference>
<comment type="caution">
    <text evidence="1">The sequence shown here is derived from an EMBL/GenBank/DDBJ whole genome shotgun (WGS) entry which is preliminary data.</text>
</comment>
<accession>A0A2P4YEW8</accession>
<reference evidence="1 2" key="1">
    <citation type="journal article" date="2017" name="Genome Biol. Evol.">
        <title>Phytophthora megakarya and P. palmivora, closely related causal agents of cacao black pod rot, underwent increases in genome sizes and gene numbers by different mechanisms.</title>
        <authorList>
            <person name="Ali S.S."/>
            <person name="Shao J."/>
            <person name="Lary D.J."/>
            <person name="Kronmiller B."/>
            <person name="Shen D."/>
            <person name="Strem M.D."/>
            <person name="Amoako-Attah I."/>
            <person name="Akrofi A.Y."/>
            <person name="Begoude B.A."/>
            <person name="Ten Hoopen G.M."/>
            <person name="Coulibaly K."/>
            <person name="Kebe B.I."/>
            <person name="Melnick R.L."/>
            <person name="Guiltinan M.J."/>
            <person name="Tyler B.M."/>
            <person name="Meinhardt L.W."/>
            <person name="Bailey B.A."/>
        </authorList>
    </citation>
    <scope>NUCLEOTIDE SEQUENCE [LARGE SCALE GENOMIC DNA]</scope>
    <source>
        <strain evidence="2">sbr112.9</strain>
    </source>
</reference>
<sequence>MHSASNENPKLRLREYSEEVLPFVGVEGRFAVENPFTGNHTGFLRVRICVGTAEQLVALATTIKAIIKLQSVVRGVLYRKRFKQLDDNAPVSLHLQTDPERTNIFVQTDDSFETKSVVDVGCDAMEDNAMSK</sequence>
<dbReference type="Proteomes" id="UP000237271">
    <property type="component" value="Unassembled WGS sequence"/>
</dbReference>
<dbReference type="InterPro" id="IPR000048">
    <property type="entry name" value="IQ_motif_EF-hand-BS"/>
</dbReference>
<protein>
    <submittedName>
        <fullName evidence="1">Uncharacterized protein</fullName>
    </submittedName>
</protein>
<dbReference type="EMBL" id="NCKW01003458">
    <property type="protein sequence ID" value="POM76365.1"/>
    <property type="molecule type" value="Genomic_DNA"/>
</dbReference>
<dbReference type="AlphaFoldDB" id="A0A2P4YEW8"/>
<dbReference type="PROSITE" id="PS50096">
    <property type="entry name" value="IQ"/>
    <property type="match status" value="1"/>
</dbReference>
<name>A0A2P4YEW8_9STRA</name>
<evidence type="ECO:0000313" key="2">
    <source>
        <dbReference type="Proteomes" id="UP000237271"/>
    </source>
</evidence>
<organism evidence="1 2">
    <name type="scientific">Phytophthora palmivora</name>
    <dbReference type="NCBI Taxonomy" id="4796"/>
    <lineage>
        <taxon>Eukaryota</taxon>
        <taxon>Sar</taxon>
        <taxon>Stramenopiles</taxon>
        <taxon>Oomycota</taxon>
        <taxon>Peronosporomycetes</taxon>
        <taxon>Peronosporales</taxon>
        <taxon>Peronosporaceae</taxon>
        <taxon>Phytophthora</taxon>
    </lineage>
</organism>
<dbReference type="OrthoDB" id="129860at2759"/>
<proteinExistence type="predicted"/>
<dbReference type="Pfam" id="PF00612">
    <property type="entry name" value="IQ"/>
    <property type="match status" value="1"/>
</dbReference>
<gene>
    <name evidence="1" type="ORF">PHPALM_6398</name>
</gene>
<keyword evidence="2" id="KW-1185">Reference proteome</keyword>